<comment type="similarity">
    <text evidence="1">Belongs to the AfsR/DnrI/RedD regulatory family.</text>
</comment>
<dbReference type="InterPro" id="IPR051677">
    <property type="entry name" value="AfsR-DnrI-RedD_regulator"/>
</dbReference>
<keyword evidence="2" id="KW-0805">Transcription regulation</keyword>
<dbReference type="PANTHER" id="PTHR35807">
    <property type="entry name" value="TRANSCRIPTIONAL REGULATOR REDD-RELATED"/>
    <property type="match status" value="1"/>
</dbReference>
<dbReference type="InterPro" id="IPR059106">
    <property type="entry name" value="WHD_MalT"/>
</dbReference>
<keyword evidence="4" id="KW-0804">Transcription</keyword>
<feature type="region of interest" description="Disordered" evidence="5">
    <location>
        <begin position="245"/>
        <end position="275"/>
    </location>
</feature>
<dbReference type="Gene3D" id="3.40.50.300">
    <property type="entry name" value="P-loop containing nucleotide triphosphate hydrolases"/>
    <property type="match status" value="1"/>
</dbReference>
<reference evidence="9" key="1">
    <citation type="submission" date="2023-07" db="EMBL/GenBank/DDBJ databases">
        <authorList>
            <person name="Deng Y."/>
            <person name="Zhang Y.-Q."/>
        </authorList>
    </citation>
    <scope>NUCLEOTIDE SEQUENCE [LARGE SCALE GENOMIC DNA]</scope>
    <source>
        <strain evidence="9">CPCC 205710</strain>
    </source>
</reference>
<dbReference type="Gene3D" id="1.10.10.10">
    <property type="entry name" value="Winged helix-like DNA-binding domain superfamily/Winged helix DNA-binding domain"/>
    <property type="match status" value="1"/>
</dbReference>
<dbReference type="Gene3D" id="1.25.40.10">
    <property type="entry name" value="Tetratricopeptide repeat domain"/>
    <property type="match status" value="2"/>
</dbReference>
<dbReference type="Pfam" id="PF03704">
    <property type="entry name" value="BTAD"/>
    <property type="match status" value="1"/>
</dbReference>
<dbReference type="SMART" id="SM01043">
    <property type="entry name" value="BTAD"/>
    <property type="match status" value="1"/>
</dbReference>
<dbReference type="InterPro" id="IPR001867">
    <property type="entry name" value="OmpR/PhoB-type_DNA-bd"/>
</dbReference>
<dbReference type="InterPro" id="IPR016032">
    <property type="entry name" value="Sig_transdc_resp-reg_C-effctor"/>
</dbReference>
<name>A0ABT2MIV1_9MYCO</name>
<dbReference type="InterPro" id="IPR011990">
    <property type="entry name" value="TPR-like_helical_dom_sf"/>
</dbReference>
<keyword evidence="3" id="KW-0238">DNA-binding</keyword>
<protein>
    <submittedName>
        <fullName evidence="8">AAA family ATPase</fullName>
    </submittedName>
</protein>
<dbReference type="Pfam" id="PF13191">
    <property type="entry name" value="AAA_16"/>
    <property type="match status" value="1"/>
</dbReference>
<dbReference type="InterPro" id="IPR036388">
    <property type="entry name" value="WH-like_DNA-bd_sf"/>
</dbReference>
<evidence type="ECO:0000256" key="3">
    <source>
        <dbReference type="ARBA" id="ARBA00023125"/>
    </source>
</evidence>
<dbReference type="InterPro" id="IPR027417">
    <property type="entry name" value="P-loop_NTPase"/>
</dbReference>
<dbReference type="Proteomes" id="UP001206639">
    <property type="component" value="Unassembled WGS sequence"/>
</dbReference>
<comment type="caution">
    <text evidence="8">The sequence shown here is derived from an EMBL/GenBank/DDBJ whole genome shotgun (WGS) entry which is preliminary data.</text>
</comment>
<accession>A0ABT2MIV1</accession>
<gene>
    <name evidence="8" type="ORF">N4S67_23270</name>
</gene>
<evidence type="ECO:0000256" key="2">
    <source>
        <dbReference type="ARBA" id="ARBA00023015"/>
    </source>
</evidence>
<keyword evidence="9" id="KW-1185">Reference proteome</keyword>
<evidence type="ECO:0000256" key="4">
    <source>
        <dbReference type="ARBA" id="ARBA00023163"/>
    </source>
</evidence>
<dbReference type="CDD" id="cd15831">
    <property type="entry name" value="BTAD"/>
    <property type="match status" value="1"/>
</dbReference>
<evidence type="ECO:0000313" key="9">
    <source>
        <dbReference type="Proteomes" id="UP001206639"/>
    </source>
</evidence>
<organism evidence="8 9">
    <name type="scientific">Mycobacterium deserti</name>
    <dbReference type="NCBI Taxonomy" id="2978347"/>
    <lineage>
        <taxon>Bacteria</taxon>
        <taxon>Bacillati</taxon>
        <taxon>Actinomycetota</taxon>
        <taxon>Actinomycetes</taxon>
        <taxon>Mycobacteriales</taxon>
        <taxon>Mycobacteriaceae</taxon>
        <taxon>Mycobacterium</taxon>
    </lineage>
</organism>
<dbReference type="PANTHER" id="PTHR35807:SF1">
    <property type="entry name" value="TRANSCRIPTIONAL REGULATOR REDD"/>
    <property type="match status" value="1"/>
</dbReference>
<dbReference type="SMART" id="SM00862">
    <property type="entry name" value="Trans_reg_C"/>
    <property type="match status" value="1"/>
</dbReference>
<dbReference type="InterPro" id="IPR041664">
    <property type="entry name" value="AAA_16"/>
</dbReference>
<dbReference type="SUPFAM" id="SSF48452">
    <property type="entry name" value="TPR-like"/>
    <property type="match status" value="1"/>
</dbReference>
<dbReference type="Pfam" id="PF25873">
    <property type="entry name" value="WHD_MalT"/>
    <property type="match status" value="1"/>
</dbReference>
<feature type="domain" description="OmpR/PhoB-type" evidence="6">
    <location>
        <begin position="17"/>
        <end position="92"/>
    </location>
</feature>
<dbReference type="RefSeq" id="WP_260995405.1">
    <property type="nucleotide sequence ID" value="NZ_JAODWD010000006.1"/>
</dbReference>
<dbReference type="SUPFAM" id="SSF52540">
    <property type="entry name" value="P-loop containing nucleoside triphosphate hydrolases"/>
    <property type="match status" value="1"/>
</dbReference>
<dbReference type="SUPFAM" id="SSF46894">
    <property type="entry name" value="C-terminal effector domain of the bipartite response regulators"/>
    <property type="match status" value="1"/>
</dbReference>
<dbReference type="InterPro" id="IPR005158">
    <property type="entry name" value="BTAD"/>
</dbReference>
<sequence>MATEFRLLGEVEAWSDEQRLDIGTMRQRCVLAALLVDVNRPTTTDQLIARIWADDRPHRARNALAGYVSRLRRVITTGGDVEIGRASGGYVMKADPASIDLHRFRQLVAAARATADPGDADRLFREALHLWRGDPFVSLDTPWVNDVRTSLEAERVSVVLDANDSGLRADRHGELLPAIAAMAQNHPLDERVAGQLMLALYRCGRQADALETFRVMRDRLVEELGVDPSPALRRVHQQILDGVPEAASRAPVRTPPAQRNVGGEPIHSTPPTPPTVLTRYRPPTASRPLVERTRLIDTLRTGGPRRLLVIHGGAGFGKTTLATQWRHVLVAEGVIVAWLTIDGDDNDVVWFLAHLIDAVRTALPTLGEDLRQILALRGAEAERFVLTSLINEIDALGRRTCVIVDDWHRVTDASTIGALEYLLDHGGDQLQVLVTTRSRTGLPIGRMRVRDELVEIDAATLRFNVAEARAFLVDVCGLALDEADVANLEQTTDGWVAALQLASLSLRGQGDPAAFISRMSGRHHMIGEYLAENVLDSLEPEMLDFLLTTSLTERVNGDLASALAGVGNGQALLEAAEDRDLFLRRLDDEREWFRYHQLFAEFLQRRLQRDQPERITRLHAIASRWFADHKLLREAIHHAVAAGEDQRAVELIELHGTDVLQHTQMSTFQALMSNLPSHIAALSPRLQLTLGWADSLLRPAAAYAALDAFESAIERRSLPESELRDMRVEADVLRGVLNSWADRSAGGEELVTDCLSRPDSLPPFLVGTAVNVMSFVEIARFDFDAARRWQSWGCSYQQRTPVPFAKIYGDGLSGTAAREQLDVAEAERRFREGRSMAEQCGAMSSHAARYVSALLAEVLYERGEVAEAERLLDECRQHGPVVGPVDLLIALYIVGARIDAVRGNPEDAASRLDEGDQIAATLGLTRFRAHVENERTRLKLPGGAGPNGNADNEPVPTGGLGEITAQIRDETEILRLLDDQPDLACHRAQAWVERLEPTGRPRALLQARRLLVAAMNAAGRTQEAKQTLAVIGAQCAELGLVRYLLDGGPRLIALLSGLRDDIGSGQWNPAWHPVPRHFLDIVLSEAREL</sequence>
<evidence type="ECO:0000259" key="6">
    <source>
        <dbReference type="SMART" id="SM00862"/>
    </source>
</evidence>
<feature type="domain" description="Bacterial transcriptional activator" evidence="7">
    <location>
        <begin position="99"/>
        <end position="240"/>
    </location>
</feature>
<dbReference type="EMBL" id="JAODWD010000006">
    <property type="protein sequence ID" value="MCT7661330.1"/>
    <property type="molecule type" value="Genomic_DNA"/>
</dbReference>
<evidence type="ECO:0000256" key="1">
    <source>
        <dbReference type="ARBA" id="ARBA00005820"/>
    </source>
</evidence>
<evidence type="ECO:0000313" key="8">
    <source>
        <dbReference type="EMBL" id="MCT7661330.1"/>
    </source>
</evidence>
<evidence type="ECO:0000256" key="5">
    <source>
        <dbReference type="SAM" id="MobiDB-lite"/>
    </source>
</evidence>
<proteinExistence type="inferred from homology"/>
<evidence type="ECO:0000259" key="7">
    <source>
        <dbReference type="SMART" id="SM01043"/>
    </source>
</evidence>